<dbReference type="AlphaFoldDB" id="E3KF22"/>
<dbReference type="KEGG" id="pgr:PGTG_09821"/>
<accession>E3KF22</accession>
<dbReference type="InParanoid" id="E3KF22"/>
<dbReference type="Proteomes" id="UP000008783">
    <property type="component" value="Unassembled WGS sequence"/>
</dbReference>
<evidence type="ECO:0000313" key="1">
    <source>
        <dbReference type="EMBL" id="EFP82853.2"/>
    </source>
</evidence>
<keyword evidence="2" id="KW-1185">Reference proteome</keyword>
<evidence type="ECO:0000313" key="2">
    <source>
        <dbReference type="Proteomes" id="UP000008783"/>
    </source>
</evidence>
<dbReference type="OrthoDB" id="2507202at2759"/>
<proteinExistence type="predicted"/>
<dbReference type="RefSeq" id="XP_003327272.2">
    <property type="nucleotide sequence ID" value="XM_003327224.2"/>
</dbReference>
<dbReference type="EMBL" id="DS178284">
    <property type="protein sequence ID" value="EFP82853.2"/>
    <property type="molecule type" value="Genomic_DNA"/>
</dbReference>
<sequence>MAYHHNEATEEILDGVMNLPSIPKFGMILFPSNPSLQFVWEMFFNDKAECADILEELLSRRYLSLRTAPTTHDDYDLAKLFNMRNDDFKQAVRTTKDGFLWLLNQIRTHPIFYSNSARPQLPIPHQLALTFERLGSNGVFNLDKN</sequence>
<organism evidence="1 2">
    <name type="scientific">Puccinia graminis f. sp. tritici (strain CRL 75-36-700-3 / race SCCL)</name>
    <name type="common">Black stem rust fungus</name>
    <dbReference type="NCBI Taxonomy" id="418459"/>
    <lineage>
        <taxon>Eukaryota</taxon>
        <taxon>Fungi</taxon>
        <taxon>Dikarya</taxon>
        <taxon>Basidiomycota</taxon>
        <taxon>Pucciniomycotina</taxon>
        <taxon>Pucciniomycetes</taxon>
        <taxon>Pucciniales</taxon>
        <taxon>Pucciniaceae</taxon>
        <taxon>Puccinia</taxon>
    </lineage>
</organism>
<dbReference type="VEuPathDB" id="FungiDB:PGTG_09821"/>
<dbReference type="GeneID" id="10544563"/>
<reference key="1">
    <citation type="submission" date="2007-01" db="EMBL/GenBank/DDBJ databases">
        <title>The Genome Sequence of Puccinia graminis f. sp. tritici Strain CRL 75-36-700-3.</title>
        <authorList>
            <consortium name="The Broad Institute Genome Sequencing Platform"/>
            <person name="Birren B."/>
            <person name="Lander E."/>
            <person name="Galagan J."/>
            <person name="Nusbaum C."/>
            <person name="Devon K."/>
            <person name="Cuomo C."/>
            <person name="Jaffe D."/>
            <person name="Butler J."/>
            <person name="Alvarez P."/>
            <person name="Gnerre S."/>
            <person name="Grabherr M."/>
            <person name="Mauceli E."/>
            <person name="Brockman W."/>
            <person name="Young S."/>
            <person name="LaButti K."/>
            <person name="Sykes S."/>
            <person name="DeCaprio D."/>
            <person name="Crawford M."/>
            <person name="Koehrsen M."/>
            <person name="Engels R."/>
            <person name="Montgomery P."/>
            <person name="Pearson M."/>
            <person name="Howarth C."/>
            <person name="Larson L."/>
            <person name="White J."/>
            <person name="Zeng Q."/>
            <person name="Kodira C."/>
            <person name="Yandava C."/>
            <person name="Alvarado L."/>
            <person name="O'Leary S."/>
            <person name="Szabo L."/>
            <person name="Dean R."/>
            <person name="Schein J."/>
        </authorList>
    </citation>
    <scope>NUCLEOTIDE SEQUENCE</scope>
    <source>
        <strain>CRL 75-36-700-3</strain>
    </source>
</reference>
<dbReference type="HOGENOM" id="CLU_109042_0_0_1"/>
<name>E3KF22_PUCGT</name>
<reference evidence="2" key="2">
    <citation type="journal article" date="2011" name="Proc. Natl. Acad. Sci. U.S.A.">
        <title>Obligate biotrophy features unraveled by the genomic analysis of rust fungi.</title>
        <authorList>
            <person name="Duplessis S."/>
            <person name="Cuomo C.A."/>
            <person name="Lin Y.-C."/>
            <person name="Aerts A."/>
            <person name="Tisserant E."/>
            <person name="Veneault-Fourrey C."/>
            <person name="Joly D.L."/>
            <person name="Hacquard S."/>
            <person name="Amselem J."/>
            <person name="Cantarel B.L."/>
            <person name="Chiu R."/>
            <person name="Coutinho P.M."/>
            <person name="Feau N."/>
            <person name="Field M."/>
            <person name="Frey P."/>
            <person name="Gelhaye E."/>
            <person name="Goldberg J."/>
            <person name="Grabherr M.G."/>
            <person name="Kodira C.D."/>
            <person name="Kohler A."/>
            <person name="Kuees U."/>
            <person name="Lindquist E.A."/>
            <person name="Lucas S.M."/>
            <person name="Mago R."/>
            <person name="Mauceli E."/>
            <person name="Morin E."/>
            <person name="Murat C."/>
            <person name="Pangilinan J.L."/>
            <person name="Park R."/>
            <person name="Pearson M."/>
            <person name="Quesneville H."/>
            <person name="Rouhier N."/>
            <person name="Sakthikumar S."/>
            <person name="Salamov A.A."/>
            <person name="Schmutz J."/>
            <person name="Selles B."/>
            <person name="Shapiro H."/>
            <person name="Tanguay P."/>
            <person name="Tuskan G.A."/>
            <person name="Henrissat B."/>
            <person name="Van de Peer Y."/>
            <person name="Rouze P."/>
            <person name="Ellis J.G."/>
            <person name="Dodds P.N."/>
            <person name="Schein J.E."/>
            <person name="Zhong S."/>
            <person name="Hamelin R.C."/>
            <person name="Grigoriev I.V."/>
            <person name="Szabo L.J."/>
            <person name="Martin F."/>
        </authorList>
    </citation>
    <scope>NUCLEOTIDE SEQUENCE [LARGE SCALE GENOMIC DNA]</scope>
    <source>
        <strain evidence="2">CRL 75-36-700-3 / race SCCL</strain>
    </source>
</reference>
<gene>
    <name evidence="1" type="ORF">PGTG_09821</name>
</gene>
<protein>
    <submittedName>
        <fullName evidence="1">Uncharacterized protein</fullName>
    </submittedName>
</protein>